<feature type="transmembrane region" description="Helical" evidence="5">
    <location>
        <begin position="268"/>
        <end position="286"/>
    </location>
</feature>
<evidence type="ECO:0000256" key="4">
    <source>
        <dbReference type="ARBA" id="ARBA00023136"/>
    </source>
</evidence>
<evidence type="ECO:0000256" key="5">
    <source>
        <dbReference type="SAM" id="Phobius"/>
    </source>
</evidence>
<dbReference type="GO" id="GO:0016020">
    <property type="term" value="C:membrane"/>
    <property type="evidence" value="ECO:0007669"/>
    <property type="project" value="UniProtKB-SubCell"/>
</dbReference>
<dbReference type="EMBL" id="HBGW01080000">
    <property type="protein sequence ID" value="CAD9632553.1"/>
    <property type="molecule type" value="Transcribed_RNA"/>
</dbReference>
<reference evidence="6" key="1">
    <citation type="submission" date="2021-01" db="EMBL/GenBank/DDBJ databases">
        <authorList>
            <person name="Corre E."/>
            <person name="Pelletier E."/>
            <person name="Niang G."/>
            <person name="Scheremetjew M."/>
            <person name="Finn R."/>
            <person name="Kale V."/>
            <person name="Holt S."/>
            <person name="Cochrane G."/>
            <person name="Meng A."/>
            <person name="Brown T."/>
            <person name="Cohen L."/>
        </authorList>
    </citation>
    <scope>NUCLEOTIDE SEQUENCE</scope>
    <source>
        <strain evidence="6">RCC3387</strain>
    </source>
</reference>
<organism evidence="6">
    <name type="scientific">Zooxanthella nutricula</name>
    <dbReference type="NCBI Taxonomy" id="1333877"/>
    <lineage>
        <taxon>Eukaryota</taxon>
        <taxon>Sar</taxon>
        <taxon>Alveolata</taxon>
        <taxon>Dinophyceae</taxon>
        <taxon>Peridiniales</taxon>
        <taxon>Peridiniales incertae sedis</taxon>
        <taxon>Zooxanthella</taxon>
    </lineage>
</organism>
<feature type="transmembrane region" description="Helical" evidence="5">
    <location>
        <begin position="232"/>
        <end position="256"/>
    </location>
</feature>
<accession>A0A7S2Q4I0</accession>
<evidence type="ECO:0008006" key="7">
    <source>
        <dbReference type="Google" id="ProtNLM"/>
    </source>
</evidence>
<feature type="transmembrane region" description="Helical" evidence="5">
    <location>
        <begin position="133"/>
        <end position="154"/>
    </location>
</feature>
<feature type="transmembrane region" description="Helical" evidence="5">
    <location>
        <begin position="315"/>
        <end position="332"/>
    </location>
</feature>
<feature type="transmembrane region" description="Helical" evidence="5">
    <location>
        <begin position="344"/>
        <end position="365"/>
    </location>
</feature>
<feature type="transmembrane region" description="Helical" evidence="5">
    <location>
        <begin position="371"/>
        <end position="393"/>
    </location>
</feature>
<feature type="transmembrane region" description="Helical" evidence="5">
    <location>
        <begin position="57"/>
        <end position="78"/>
    </location>
</feature>
<name>A0A7S2Q4I0_9DINO</name>
<sequence length="397" mass="42327">MAGAFSWHFGAGRPAGGALPWALASFGLASAGQVAPPLCALAAGFALLFVFRGTGRLVETAAIVCIYFVAQTGMNLYMKSVLSQEVVDESAGFKGVPIGFLVTAIQQFVAFFVFCSYLWVGKLMGRGYRVKQFSNWTAYFAVFCFSVFAALNLGLNNFSLSLVAISINMVIRGCLPLFAAVSQTLVDSALGRDRKAIPAMDWLLMIAGVCCACLATYAKSKASDSIEDSESLRLGVVVCVASVFAGALSMVLAGVLGSELKLKPAETTCYMALPAGLVLLAPAFAVPHPMGTWPGSPHMTDWQVLKEVMERKPTVLLPVLFSGVLAFLYNILQYWLVHKLSAAHAAFAGNFNKAATVVLFLALGLERLPEGGYNAMFLLAVAGDIAAFTMYSVRKAR</sequence>
<keyword evidence="3 5" id="KW-1133">Transmembrane helix</keyword>
<feature type="transmembrane region" description="Helical" evidence="5">
    <location>
        <begin position="98"/>
        <end position="121"/>
    </location>
</feature>
<dbReference type="InterPro" id="IPR036259">
    <property type="entry name" value="MFS_trans_sf"/>
</dbReference>
<dbReference type="AlphaFoldDB" id="A0A7S2Q4I0"/>
<dbReference type="InterPro" id="IPR050186">
    <property type="entry name" value="TPT_transporter"/>
</dbReference>
<evidence type="ECO:0000256" key="2">
    <source>
        <dbReference type="ARBA" id="ARBA00022692"/>
    </source>
</evidence>
<feature type="transmembrane region" description="Helical" evidence="5">
    <location>
        <begin position="202"/>
        <end position="220"/>
    </location>
</feature>
<keyword evidence="2 5" id="KW-0812">Transmembrane</keyword>
<proteinExistence type="predicted"/>
<dbReference type="SUPFAM" id="SSF103473">
    <property type="entry name" value="MFS general substrate transporter"/>
    <property type="match status" value="1"/>
</dbReference>
<evidence type="ECO:0000256" key="1">
    <source>
        <dbReference type="ARBA" id="ARBA00004141"/>
    </source>
</evidence>
<feature type="transmembrane region" description="Helical" evidence="5">
    <location>
        <begin position="20"/>
        <end position="50"/>
    </location>
</feature>
<evidence type="ECO:0000256" key="3">
    <source>
        <dbReference type="ARBA" id="ARBA00022989"/>
    </source>
</evidence>
<keyword evidence="4 5" id="KW-0472">Membrane</keyword>
<evidence type="ECO:0000313" key="6">
    <source>
        <dbReference type="EMBL" id="CAD9632553.1"/>
    </source>
</evidence>
<gene>
    <name evidence="6" type="ORF">BRAN1462_LOCUS50830</name>
</gene>
<comment type="subcellular location">
    <subcellularLocation>
        <location evidence="1">Membrane</location>
        <topology evidence="1">Multi-pass membrane protein</topology>
    </subcellularLocation>
</comment>
<dbReference type="PANTHER" id="PTHR11132">
    <property type="entry name" value="SOLUTE CARRIER FAMILY 35"/>
    <property type="match status" value="1"/>
</dbReference>
<feature type="transmembrane region" description="Helical" evidence="5">
    <location>
        <begin position="160"/>
        <end position="181"/>
    </location>
</feature>
<protein>
    <recommendedName>
        <fullName evidence="7">Sugar phosphate transporter domain-containing protein</fullName>
    </recommendedName>
</protein>